<accession>A0A140NP50</accession>
<dbReference type="HOGENOM" id="CLU_3390857_0_0_6"/>
<organism evidence="1 2">
    <name type="scientific">Providencia stuartii (strain MRSN 2154)</name>
    <dbReference type="NCBI Taxonomy" id="1157951"/>
    <lineage>
        <taxon>Bacteria</taxon>
        <taxon>Pseudomonadati</taxon>
        <taxon>Pseudomonadota</taxon>
        <taxon>Gammaproteobacteria</taxon>
        <taxon>Enterobacterales</taxon>
        <taxon>Morganellaceae</taxon>
        <taxon>Providencia</taxon>
    </lineage>
</organism>
<name>A0A140NP50_PROSM</name>
<dbReference type="PATRIC" id="fig|1157951.4.peg.2623"/>
<dbReference type="Proteomes" id="UP000005012">
    <property type="component" value="Chromosome"/>
</dbReference>
<proteinExistence type="predicted"/>
<sequence length="32" mass="3708">MNNSTERAITMTLVPDEQRLDFWINHFGSVKG</sequence>
<evidence type="ECO:0000313" key="1">
    <source>
        <dbReference type="EMBL" id="AFH94447.1"/>
    </source>
</evidence>
<dbReference type="KEGG" id="psi:S70_13020"/>
<dbReference type="AlphaFoldDB" id="A0A140NP50"/>
<dbReference type="EMBL" id="CP003488">
    <property type="protein sequence ID" value="AFH94447.1"/>
    <property type="molecule type" value="Genomic_DNA"/>
</dbReference>
<gene>
    <name evidence="1" type="ordered locus">S70_13020</name>
</gene>
<protein>
    <submittedName>
        <fullName evidence="1">Plasmid-related antirestriction protein</fullName>
    </submittedName>
</protein>
<evidence type="ECO:0000313" key="2">
    <source>
        <dbReference type="Proteomes" id="UP000005012"/>
    </source>
</evidence>
<reference evidence="2" key="2">
    <citation type="submission" date="2012-04" db="EMBL/GenBank/DDBJ databases">
        <title>Complete genome sequence of Providencia stuartii clinical isolate MRSN 2154.</title>
        <authorList>
            <person name="Clifford R.J."/>
            <person name="Hang J."/>
            <person name="Riley M.C."/>
            <person name="Onmus-Leone F."/>
            <person name="Kuschner R.A."/>
            <person name="Lesho E.P."/>
            <person name="Waterman P.E."/>
        </authorList>
    </citation>
    <scope>NUCLEOTIDE SEQUENCE [LARGE SCALE GENOMIC DNA]</scope>
    <source>
        <strain evidence="2">MRSN 2154</strain>
    </source>
</reference>
<reference evidence="1 2" key="1">
    <citation type="journal article" date="2012" name="J. Bacteriol.">
        <title>Complete Genome Sequence of Providencia stuartii Clinical Isolate MRSN 2154.</title>
        <authorList>
            <person name="Clifford R.J."/>
            <person name="Hang J."/>
            <person name="Riley M.C."/>
            <person name="Onmus-Leone F."/>
            <person name="Kuschner R.A."/>
            <person name="Lesho E.P."/>
            <person name="Waterman P.E."/>
        </authorList>
    </citation>
    <scope>NUCLEOTIDE SEQUENCE [LARGE SCALE GENOMIC DNA]</scope>
    <source>
        <strain evidence="1 2">MRSN 2154</strain>
    </source>
</reference>